<accession>A0A0E9WY07</accession>
<organism evidence="1">
    <name type="scientific">Anguilla anguilla</name>
    <name type="common">European freshwater eel</name>
    <name type="synonym">Muraena anguilla</name>
    <dbReference type="NCBI Taxonomy" id="7936"/>
    <lineage>
        <taxon>Eukaryota</taxon>
        <taxon>Metazoa</taxon>
        <taxon>Chordata</taxon>
        <taxon>Craniata</taxon>
        <taxon>Vertebrata</taxon>
        <taxon>Euteleostomi</taxon>
        <taxon>Actinopterygii</taxon>
        <taxon>Neopterygii</taxon>
        <taxon>Teleostei</taxon>
        <taxon>Anguilliformes</taxon>
        <taxon>Anguillidae</taxon>
        <taxon>Anguilla</taxon>
    </lineage>
</organism>
<dbReference type="EMBL" id="GBXM01014264">
    <property type="protein sequence ID" value="JAH94313.1"/>
    <property type="molecule type" value="Transcribed_RNA"/>
</dbReference>
<evidence type="ECO:0000313" key="1">
    <source>
        <dbReference type="EMBL" id="JAH94313.1"/>
    </source>
</evidence>
<proteinExistence type="predicted"/>
<sequence length="66" mass="7864">MNENQYDSILIKHASNNHIDSQLTGQPHNACLQIYNVHIFMKQCQEREREINSKRHRHSHLANQDK</sequence>
<protein>
    <submittedName>
        <fullName evidence="1">Uncharacterized protein</fullName>
    </submittedName>
</protein>
<dbReference type="AlphaFoldDB" id="A0A0E9WY07"/>
<reference evidence="1" key="2">
    <citation type="journal article" date="2015" name="Fish Shellfish Immunol.">
        <title>Early steps in the European eel (Anguilla anguilla)-Vibrio vulnificus interaction in the gills: Role of the RtxA13 toxin.</title>
        <authorList>
            <person name="Callol A."/>
            <person name="Pajuelo D."/>
            <person name="Ebbesson L."/>
            <person name="Teles M."/>
            <person name="MacKenzie S."/>
            <person name="Amaro C."/>
        </authorList>
    </citation>
    <scope>NUCLEOTIDE SEQUENCE</scope>
</reference>
<reference evidence="1" key="1">
    <citation type="submission" date="2014-11" db="EMBL/GenBank/DDBJ databases">
        <authorList>
            <person name="Amaro Gonzalez C."/>
        </authorList>
    </citation>
    <scope>NUCLEOTIDE SEQUENCE</scope>
</reference>
<name>A0A0E9WY07_ANGAN</name>